<accession>A0A4W5MP11</accession>
<feature type="compositionally biased region" description="Basic and acidic residues" evidence="1">
    <location>
        <begin position="11"/>
        <end position="30"/>
    </location>
</feature>
<reference evidence="3" key="1">
    <citation type="submission" date="2018-06" db="EMBL/GenBank/DDBJ databases">
        <title>Genome assembly of Danube salmon.</title>
        <authorList>
            <person name="Macqueen D.J."/>
            <person name="Gundappa M.K."/>
        </authorList>
    </citation>
    <scope>NUCLEOTIDE SEQUENCE [LARGE SCALE GENOMIC DNA]</scope>
</reference>
<dbReference type="GeneTree" id="ENSGT00970000197204"/>
<protein>
    <submittedName>
        <fullName evidence="2">Uncharacterized protein</fullName>
    </submittedName>
</protein>
<dbReference type="Ensembl" id="ENSHHUT00000040645.1">
    <property type="protein sequence ID" value="ENSHHUP00000039110.1"/>
    <property type="gene ID" value="ENSHHUG00000024344.1"/>
</dbReference>
<proteinExistence type="predicted"/>
<dbReference type="STRING" id="62062.ENSHHUP00000039110"/>
<reference evidence="2" key="2">
    <citation type="submission" date="2025-08" db="UniProtKB">
        <authorList>
            <consortium name="Ensembl"/>
        </authorList>
    </citation>
    <scope>IDENTIFICATION</scope>
</reference>
<organism evidence="2 3">
    <name type="scientific">Hucho hucho</name>
    <name type="common">huchen</name>
    <dbReference type="NCBI Taxonomy" id="62062"/>
    <lineage>
        <taxon>Eukaryota</taxon>
        <taxon>Metazoa</taxon>
        <taxon>Chordata</taxon>
        <taxon>Craniata</taxon>
        <taxon>Vertebrata</taxon>
        <taxon>Euteleostomi</taxon>
        <taxon>Actinopterygii</taxon>
        <taxon>Neopterygii</taxon>
        <taxon>Teleostei</taxon>
        <taxon>Protacanthopterygii</taxon>
        <taxon>Salmoniformes</taxon>
        <taxon>Salmonidae</taxon>
        <taxon>Salmoninae</taxon>
        <taxon>Hucho</taxon>
    </lineage>
</organism>
<name>A0A4W5MP11_9TELE</name>
<dbReference type="AlphaFoldDB" id="A0A4W5MP11"/>
<evidence type="ECO:0000256" key="1">
    <source>
        <dbReference type="SAM" id="MobiDB-lite"/>
    </source>
</evidence>
<feature type="region of interest" description="Disordered" evidence="1">
    <location>
        <begin position="1"/>
        <end position="30"/>
    </location>
</feature>
<evidence type="ECO:0000313" key="3">
    <source>
        <dbReference type="Proteomes" id="UP000314982"/>
    </source>
</evidence>
<sequence length="115" mass="13452">RRPPNAARTRRGTDIGGSRDKREGGRVGSDKIQKVQTWKELFREFYTDLGHYADHYGTLKKAWDDLKRYLDQRHPRLIASLKGKPPQGIHITTLGDLIAVRWFDRTIRPYHKTLN</sequence>
<keyword evidence="3" id="KW-1185">Reference proteome</keyword>
<reference evidence="2" key="3">
    <citation type="submission" date="2025-09" db="UniProtKB">
        <authorList>
            <consortium name="Ensembl"/>
        </authorList>
    </citation>
    <scope>IDENTIFICATION</scope>
</reference>
<dbReference type="Proteomes" id="UP000314982">
    <property type="component" value="Unassembled WGS sequence"/>
</dbReference>
<evidence type="ECO:0000313" key="2">
    <source>
        <dbReference type="Ensembl" id="ENSHHUP00000039110.1"/>
    </source>
</evidence>